<reference evidence="1 2" key="1">
    <citation type="journal article" date="2019" name="Sci. Rep.">
        <title>Orb-weaving spider Araneus ventricosus genome elucidates the spidroin gene catalogue.</title>
        <authorList>
            <person name="Kono N."/>
            <person name="Nakamura H."/>
            <person name="Ohtoshi R."/>
            <person name="Moran D.A.P."/>
            <person name="Shinohara A."/>
            <person name="Yoshida Y."/>
            <person name="Fujiwara M."/>
            <person name="Mori M."/>
            <person name="Tomita M."/>
            <person name="Arakawa K."/>
        </authorList>
    </citation>
    <scope>NUCLEOTIDE SEQUENCE [LARGE SCALE GENOMIC DNA]</scope>
</reference>
<feature type="non-terminal residue" evidence="1">
    <location>
        <position position="106"/>
    </location>
</feature>
<comment type="caution">
    <text evidence="1">The sequence shown here is derived from an EMBL/GenBank/DDBJ whole genome shotgun (WGS) entry which is preliminary data.</text>
</comment>
<name>A0A4Y2IIA2_ARAVE</name>
<dbReference type="Proteomes" id="UP000499080">
    <property type="component" value="Unassembled WGS sequence"/>
</dbReference>
<dbReference type="EMBL" id="BGPR01186114">
    <property type="protein sequence ID" value="GBM77503.1"/>
    <property type="molecule type" value="Genomic_DNA"/>
</dbReference>
<accession>A0A4Y2IIA2</accession>
<evidence type="ECO:0000313" key="2">
    <source>
        <dbReference type="Proteomes" id="UP000499080"/>
    </source>
</evidence>
<gene>
    <name evidence="1" type="ORF">AVEN_88707_1</name>
</gene>
<protein>
    <recommendedName>
        <fullName evidence="3">Protein kinase domain-containing protein</fullName>
    </recommendedName>
</protein>
<organism evidence="1 2">
    <name type="scientific">Araneus ventricosus</name>
    <name type="common">Orbweaver spider</name>
    <name type="synonym">Epeira ventricosa</name>
    <dbReference type="NCBI Taxonomy" id="182803"/>
    <lineage>
        <taxon>Eukaryota</taxon>
        <taxon>Metazoa</taxon>
        <taxon>Ecdysozoa</taxon>
        <taxon>Arthropoda</taxon>
        <taxon>Chelicerata</taxon>
        <taxon>Arachnida</taxon>
        <taxon>Araneae</taxon>
        <taxon>Araneomorphae</taxon>
        <taxon>Entelegynae</taxon>
        <taxon>Araneoidea</taxon>
        <taxon>Araneidae</taxon>
        <taxon>Araneus</taxon>
    </lineage>
</organism>
<proteinExistence type="predicted"/>
<dbReference type="AlphaFoldDB" id="A0A4Y2IIA2"/>
<evidence type="ECO:0008006" key="3">
    <source>
        <dbReference type="Google" id="ProtNLM"/>
    </source>
</evidence>
<keyword evidence="2" id="KW-1185">Reference proteome</keyword>
<sequence length="106" mass="12270">MAKLTFGTSLILRERHYELGGVSATRRSRIRTTGRIRDDIGLPSYKPHETSRGLKKREFIDRRSFDLWTFGAMSLELLTNFHMVQSSACRYLDAKARFASMRDALQ</sequence>
<evidence type="ECO:0000313" key="1">
    <source>
        <dbReference type="EMBL" id="GBM77503.1"/>
    </source>
</evidence>